<evidence type="ECO:0000256" key="5">
    <source>
        <dbReference type="ARBA" id="ARBA00047942"/>
    </source>
</evidence>
<sequence length="1314" mass="143132">MARDVSAPLPNAHDWIGYLQPVGLVIAPAALSRIGLWPAPQTAADTSAVADALGAETWPLFRDVLGWPADRVAGAPGGSALPEACRFAFTEQDTLLEPDWAVLDADGAPLLLVRIEQPDLVLDRRGTLDGWEATAQQRFERLLRETGVLAGVLIGARETGRVEGEATEPVLRLVVAPRGEASGHITWPLAALATTGGRAMLAGLKLLLDAHALFTGPPSHRLPTILAESRAAQADVSSRLSGQVLASLHELLRGLDAAAPDRIRALTLRDPQHLYEGVLTVLLRLIFILYAEDRGLMPSAAGGAAASLYEQGYALGGLHLRLRDDHALYPDTIDERRGAWGRLLALFRLVDRGHPSGFMQARGGTLFDEHAFPFLLGRDTAGDAEQVLAVSDGCVLRVLDNLLMLGGERVAYRALSVEQIGAVYETVMGFTAICAPAPMLAIRAGKNNRVPVWVNLAALATTKPGEREKWLKAATGRGAFPAAVAQGLRTADGIDALGLALAPIADLRACPRRTPVAAGTPVLQPTDERRRTGSHYTPRALTQPIVTHALAPAFARIGADARPADVLDLKVCDPAAGSGAFLVEACRQLGERLVTAWARWPAQRPTIPADEDELLHAKRLVAQHCLRGVDRNPLAIDLAKLSLWLETLASAHEFTFLDGVLRSGDSLVGLPNPNIVAVTWGRVSQQHGFVEAIVREGIDAAAELRRLMRVEAEIAPYAAQERRHRAAATALKRAHLVADAVLHAFFSGTSKRDRDARLAEVQQCVLAPTDASWARLEEWQRALHDPLIGITPFHWELEFEDVFARPNPGFDAIIGNPPFAGKNTIAAGHAAAYPDWLKALHANAHGNADLCAHFFRRAFSLLRRGGAFGLIATNTIRQGDTRETGLAQILADGGTITRAISRHRWEGEAAVVVAQVFVQRGPVAPDTVPILDHRPVRRISAYLMEGDLDASPAALRENAGTAFIGSFLLGMGFTFDDVNAANGIATPIANMRYLLATDPQNASVIKPYLGGEEINNSPSFSHHRYVIDFADRPLSRETDGSSWYDLTATEQLQQQRGGIVAKDYPGRVAADWPDLLKIIMQKVKPERLKQNDANGKRLWWRHLRTRPELYQTTGLLSHVLAVNCGATPHVCFARLPTGPTFSHTTAVFALPTFAAFATLQSRVHEVWARFFASSMKDDLRYTPSDCFETFPLPPGYADAPALEHAGQRYHDARAALMIARGEGMTPTYNRFHRATDQADDIAALRALHHVIDRAVLTAYGWHDLAEAAAPVFLDTDEDDHRYQRRLFWPAPFRDAVLARLLRLNQERARMEQLS</sequence>
<dbReference type="GO" id="GO:0032259">
    <property type="term" value="P:methylation"/>
    <property type="evidence" value="ECO:0007669"/>
    <property type="project" value="UniProtKB-KW"/>
</dbReference>
<dbReference type="OrthoDB" id="9806213at2"/>
<comment type="catalytic activity">
    <reaction evidence="5">
        <text>a 2'-deoxyadenosine in DNA + S-adenosyl-L-methionine = an N(6)-methyl-2'-deoxyadenosine in DNA + S-adenosyl-L-homocysteine + H(+)</text>
        <dbReference type="Rhea" id="RHEA:15197"/>
        <dbReference type="Rhea" id="RHEA-COMP:12418"/>
        <dbReference type="Rhea" id="RHEA-COMP:12419"/>
        <dbReference type="ChEBI" id="CHEBI:15378"/>
        <dbReference type="ChEBI" id="CHEBI:57856"/>
        <dbReference type="ChEBI" id="CHEBI:59789"/>
        <dbReference type="ChEBI" id="CHEBI:90615"/>
        <dbReference type="ChEBI" id="CHEBI:90616"/>
        <dbReference type="EC" id="2.1.1.72"/>
    </reaction>
</comment>
<dbReference type="PANTHER" id="PTHR33841:SF1">
    <property type="entry name" value="DNA METHYLTRANSFERASE A"/>
    <property type="match status" value="1"/>
</dbReference>
<dbReference type="SUPFAM" id="SSF53335">
    <property type="entry name" value="S-adenosyl-L-methionine-dependent methyltransferases"/>
    <property type="match status" value="1"/>
</dbReference>
<keyword evidence="2 8" id="KW-0489">Methyltransferase</keyword>
<evidence type="ECO:0000259" key="7">
    <source>
        <dbReference type="Pfam" id="PF20466"/>
    </source>
</evidence>
<dbReference type="EMBL" id="FNZZ01000007">
    <property type="protein sequence ID" value="SEL97389.1"/>
    <property type="molecule type" value="Genomic_DNA"/>
</dbReference>
<dbReference type="Gene3D" id="3.40.50.150">
    <property type="entry name" value="Vaccinia Virus protein VP39"/>
    <property type="match status" value="2"/>
</dbReference>
<name>A0A1H7UKR2_9SPHN</name>
<dbReference type="InterPro" id="IPR046820">
    <property type="entry name" value="MmeI_TRD"/>
</dbReference>
<keyword evidence="4" id="KW-0949">S-adenosyl-L-methionine</keyword>
<dbReference type="EC" id="2.1.1.72" evidence="1"/>
<dbReference type="GO" id="GO:0009007">
    <property type="term" value="F:site-specific DNA-methyltransferase (adenine-specific) activity"/>
    <property type="evidence" value="ECO:0007669"/>
    <property type="project" value="UniProtKB-EC"/>
</dbReference>
<proteinExistence type="predicted"/>
<gene>
    <name evidence="8" type="ORF">SAMN05216382_3024</name>
</gene>
<dbReference type="GO" id="GO:0006304">
    <property type="term" value="P:DNA modification"/>
    <property type="evidence" value="ECO:0007669"/>
    <property type="project" value="InterPro"/>
</dbReference>
<evidence type="ECO:0000256" key="1">
    <source>
        <dbReference type="ARBA" id="ARBA00011900"/>
    </source>
</evidence>
<evidence type="ECO:0000256" key="2">
    <source>
        <dbReference type="ARBA" id="ARBA00022603"/>
    </source>
</evidence>
<dbReference type="InterPro" id="IPR050953">
    <property type="entry name" value="N4_N6_ade-DNA_methylase"/>
</dbReference>
<dbReference type="PRINTS" id="PR00507">
    <property type="entry name" value="N12N6MTFRASE"/>
</dbReference>
<dbReference type="PANTHER" id="PTHR33841">
    <property type="entry name" value="DNA METHYLTRANSFERASE YEEA-RELATED"/>
    <property type="match status" value="1"/>
</dbReference>
<dbReference type="STRING" id="1855283.SAMN05216382_3024"/>
<dbReference type="Pfam" id="PF20466">
    <property type="entry name" value="MmeI_TRD"/>
    <property type="match status" value="1"/>
</dbReference>
<keyword evidence="3" id="KW-0808">Transferase</keyword>
<feature type="domain" description="MmeI-like target recognition" evidence="7">
    <location>
        <begin position="1080"/>
        <end position="1193"/>
    </location>
</feature>
<dbReference type="Pfam" id="PF07669">
    <property type="entry name" value="Eco57I"/>
    <property type="match status" value="1"/>
</dbReference>
<dbReference type="InterPro" id="IPR002052">
    <property type="entry name" value="DNA_methylase_N6_adenine_CS"/>
</dbReference>
<evidence type="ECO:0000256" key="4">
    <source>
        <dbReference type="ARBA" id="ARBA00022691"/>
    </source>
</evidence>
<dbReference type="InterPro" id="IPR011639">
    <property type="entry name" value="MethylTrfase_TaqI-like_dom"/>
</dbReference>
<organism evidence="8 9">
    <name type="scientific">Sphingomonas palmae</name>
    <dbReference type="NCBI Taxonomy" id="1855283"/>
    <lineage>
        <taxon>Bacteria</taxon>
        <taxon>Pseudomonadati</taxon>
        <taxon>Pseudomonadota</taxon>
        <taxon>Alphaproteobacteria</taxon>
        <taxon>Sphingomonadales</taxon>
        <taxon>Sphingomonadaceae</taxon>
        <taxon>Sphingomonas</taxon>
    </lineage>
</organism>
<feature type="domain" description="Type II methyltransferase M.TaqI-like" evidence="6">
    <location>
        <begin position="624"/>
        <end position="878"/>
    </location>
</feature>
<accession>A0A1H7UKR2</accession>
<evidence type="ECO:0000259" key="6">
    <source>
        <dbReference type="Pfam" id="PF07669"/>
    </source>
</evidence>
<protein>
    <recommendedName>
        <fullName evidence="1">site-specific DNA-methyltransferase (adenine-specific)</fullName>
        <ecNumber evidence="1">2.1.1.72</ecNumber>
    </recommendedName>
</protein>
<evidence type="ECO:0000313" key="8">
    <source>
        <dbReference type="EMBL" id="SEL97389.1"/>
    </source>
</evidence>
<evidence type="ECO:0000256" key="3">
    <source>
        <dbReference type="ARBA" id="ARBA00022679"/>
    </source>
</evidence>
<dbReference type="Proteomes" id="UP000199214">
    <property type="component" value="Unassembled WGS sequence"/>
</dbReference>
<reference evidence="9" key="1">
    <citation type="submission" date="2016-10" db="EMBL/GenBank/DDBJ databases">
        <authorList>
            <person name="Varghese N."/>
            <person name="Submissions S."/>
        </authorList>
    </citation>
    <scope>NUCLEOTIDE SEQUENCE [LARGE SCALE GENOMIC DNA]</scope>
    <source>
        <strain evidence="9">JS21-1</strain>
    </source>
</reference>
<dbReference type="PROSITE" id="PS00092">
    <property type="entry name" value="N6_MTASE"/>
    <property type="match status" value="1"/>
</dbReference>
<dbReference type="InterPro" id="IPR029063">
    <property type="entry name" value="SAM-dependent_MTases_sf"/>
</dbReference>
<evidence type="ECO:0000313" key="9">
    <source>
        <dbReference type="Proteomes" id="UP000199214"/>
    </source>
</evidence>
<dbReference type="GO" id="GO:0003676">
    <property type="term" value="F:nucleic acid binding"/>
    <property type="evidence" value="ECO:0007669"/>
    <property type="project" value="InterPro"/>
</dbReference>
<keyword evidence="9" id="KW-1185">Reference proteome</keyword>